<gene>
    <name evidence="1" type="ORF">BDM02DRAFT_3123586</name>
</gene>
<protein>
    <submittedName>
        <fullName evidence="1">Uncharacterized protein</fullName>
    </submittedName>
</protein>
<organism evidence="1 2">
    <name type="scientific">Thelephora ganbajun</name>
    <name type="common">Ganba fungus</name>
    <dbReference type="NCBI Taxonomy" id="370292"/>
    <lineage>
        <taxon>Eukaryota</taxon>
        <taxon>Fungi</taxon>
        <taxon>Dikarya</taxon>
        <taxon>Basidiomycota</taxon>
        <taxon>Agaricomycotina</taxon>
        <taxon>Agaricomycetes</taxon>
        <taxon>Thelephorales</taxon>
        <taxon>Thelephoraceae</taxon>
        <taxon>Thelephora</taxon>
    </lineage>
</organism>
<name>A0ACB6Z1S0_THEGA</name>
<evidence type="ECO:0000313" key="2">
    <source>
        <dbReference type="Proteomes" id="UP000886501"/>
    </source>
</evidence>
<reference evidence="1" key="2">
    <citation type="journal article" date="2020" name="Nat. Commun.">
        <title>Large-scale genome sequencing of mycorrhizal fungi provides insights into the early evolution of symbiotic traits.</title>
        <authorList>
            <person name="Miyauchi S."/>
            <person name="Kiss E."/>
            <person name="Kuo A."/>
            <person name="Drula E."/>
            <person name="Kohler A."/>
            <person name="Sanchez-Garcia M."/>
            <person name="Morin E."/>
            <person name="Andreopoulos B."/>
            <person name="Barry K.W."/>
            <person name="Bonito G."/>
            <person name="Buee M."/>
            <person name="Carver A."/>
            <person name="Chen C."/>
            <person name="Cichocki N."/>
            <person name="Clum A."/>
            <person name="Culley D."/>
            <person name="Crous P.W."/>
            <person name="Fauchery L."/>
            <person name="Girlanda M."/>
            <person name="Hayes R.D."/>
            <person name="Keri Z."/>
            <person name="LaButti K."/>
            <person name="Lipzen A."/>
            <person name="Lombard V."/>
            <person name="Magnuson J."/>
            <person name="Maillard F."/>
            <person name="Murat C."/>
            <person name="Nolan M."/>
            <person name="Ohm R.A."/>
            <person name="Pangilinan J."/>
            <person name="Pereira M.F."/>
            <person name="Perotto S."/>
            <person name="Peter M."/>
            <person name="Pfister S."/>
            <person name="Riley R."/>
            <person name="Sitrit Y."/>
            <person name="Stielow J.B."/>
            <person name="Szollosi G."/>
            <person name="Zifcakova L."/>
            <person name="Stursova M."/>
            <person name="Spatafora J.W."/>
            <person name="Tedersoo L."/>
            <person name="Vaario L.M."/>
            <person name="Yamada A."/>
            <person name="Yan M."/>
            <person name="Wang P."/>
            <person name="Xu J."/>
            <person name="Bruns T."/>
            <person name="Baldrian P."/>
            <person name="Vilgalys R."/>
            <person name="Dunand C."/>
            <person name="Henrissat B."/>
            <person name="Grigoriev I.V."/>
            <person name="Hibbett D."/>
            <person name="Nagy L.G."/>
            <person name="Martin F.M."/>
        </authorList>
    </citation>
    <scope>NUCLEOTIDE SEQUENCE</scope>
    <source>
        <strain evidence="1">P2</strain>
    </source>
</reference>
<proteinExistence type="predicted"/>
<sequence length="122" mass="13820">MPFSSGIHPPRISDERVLFLRVQRAEYLSLPSAYVPFRGFCPRKRMKHSKGPEKRGELTIRHENPSPLLVPYDPWSFDLTTTPNTGPTPSRDHSPDSGDLSMTNSVRSASFPAEYRTESSMK</sequence>
<evidence type="ECO:0000313" key="1">
    <source>
        <dbReference type="EMBL" id="KAF9643335.1"/>
    </source>
</evidence>
<reference evidence="1" key="1">
    <citation type="submission" date="2019-10" db="EMBL/GenBank/DDBJ databases">
        <authorList>
            <consortium name="DOE Joint Genome Institute"/>
            <person name="Kuo A."/>
            <person name="Miyauchi S."/>
            <person name="Kiss E."/>
            <person name="Drula E."/>
            <person name="Kohler A."/>
            <person name="Sanchez-Garcia M."/>
            <person name="Andreopoulos B."/>
            <person name="Barry K.W."/>
            <person name="Bonito G."/>
            <person name="Buee M."/>
            <person name="Carver A."/>
            <person name="Chen C."/>
            <person name="Cichocki N."/>
            <person name="Clum A."/>
            <person name="Culley D."/>
            <person name="Crous P.W."/>
            <person name="Fauchery L."/>
            <person name="Girlanda M."/>
            <person name="Hayes R."/>
            <person name="Keri Z."/>
            <person name="Labutti K."/>
            <person name="Lipzen A."/>
            <person name="Lombard V."/>
            <person name="Magnuson J."/>
            <person name="Maillard F."/>
            <person name="Morin E."/>
            <person name="Murat C."/>
            <person name="Nolan M."/>
            <person name="Ohm R."/>
            <person name="Pangilinan J."/>
            <person name="Pereira M."/>
            <person name="Perotto S."/>
            <person name="Peter M."/>
            <person name="Riley R."/>
            <person name="Sitrit Y."/>
            <person name="Stielow B."/>
            <person name="Szollosi G."/>
            <person name="Zifcakova L."/>
            <person name="Stursova M."/>
            <person name="Spatafora J.W."/>
            <person name="Tedersoo L."/>
            <person name="Vaario L.-M."/>
            <person name="Yamada A."/>
            <person name="Yan M."/>
            <person name="Wang P."/>
            <person name="Xu J."/>
            <person name="Bruns T."/>
            <person name="Baldrian P."/>
            <person name="Vilgalys R."/>
            <person name="Henrissat B."/>
            <person name="Grigoriev I.V."/>
            <person name="Hibbett D."/>
            <person name="Nagy L.G."/>
            <person name="Martin F.M."/>
        </authorList>
    </citation>
    <scope>NUCLEOTIDE SEQUENCE</scope>
    <source>
        <strain evidence="1">P2</strain>
    </source>
</reference>
<dbReference type="Proteomes" id="UP000886501">
    <property type="component" value="Unassembled WGS sequence"/>
</dbReference>
<accession>A0ACB6Z1S0</accession>
<comment type="caution">
    <text evidence="1">The sequence shown here is derived from an EMBL/GenBank/DDBJ whole genome shotgun (WGS) entry which is preliminary data.</text>
</comment>
<keyword evidence="2" id="KW-1185">Reference proteome</keyword>
<dbReference type="EMBL" id="MU118240">
    <property type="protein sequence ID" value="KAF9643335.1"/>
    <property type="molecule type" value="Genomic_DNA"/>
</dbReference>